<dbReference type="EC" id="3.1.4.52" evidence="2"/>
<proteinExistence type="predicted"/>
<dbReference type="FunFam" id="3.30.70.270:FF:000001">
    <property type="entry name" value="Diguanylate cyclase domain protein"/>
    <property type="match status" value="1"/>
</dbReference>
<evidence type="ECO:0000256" key="4">
    <source>
        <dbReference type="ARBA" id="ARBA00051114"/>
    </source>
</evidence>
<dbReference type="Pfam" id="PF13426">
    <property type="entry name" value="PAS_9"/>
    <property type="match status" value="1"/>
</dbReference>
<dbReference type="NCBIfam" id="TIGR00254">
    <property type="entry name" value="GGDEF"/>
    <property type="match status" value="1"/>
</dbReference>
<dbReference type="SUPFAM" id="SSF55073">
    <property type="entry name" value="Nucleotide cyclase"/>
    <property type="match status" value="1"/>
</dbReference>
<protein>
    <recommendedName>
        <fullName evidence="2">cyclic-guanylate-specific phosphodiesterase</fullName>
        <ecNumber evidence="2">3.1.4.52</ecNumber>
    </recommendedName>
</protein>
<evidence type="ECO:0000313" key="9">
    <source>
        <dbReference type="EMBL" id="TDO98073.1"/>
    </source>
</evidence>
<evidence type="ECO:0000256" key="3">
    <source>
        <dbReference type="ARBA" id="ARBA00022636"/>
    </source>
</evidence>
<evidence type="ECO:0000259" key="8">
    <source>
        <dbReference type="PROSITE" id="PS50887"/>
    </source>
</evidence>
<dbReference type="CDD" id="cd01948">
    <property type="entry name" value="EAL"/>
    <property type="match status" value="1"/>
</dbReference>
<sequence length="718" mass="81080">MTTSWIPLLGYILSVLLALAFISLWLKTHYNRKLQSLPSLQSAFGIPNTPVCITTLEGTIKFCNQEFARLLDSKVNSLVGVSINQLQKNAALTSFIRQIDISNVQSAHEYEVWFSDKDHSEPQCFSIHSTPIFQGVIYIAQPVTHFKEKENALVEADARMNEALKVTNIGVWEWDIEKDVWFATPSYFTMLGYSPVEGLADRQKELEKVHPDDRESVLAAIKSVLNGEQKSYHYQCKIRHANGEYKWVGVRCTVTEIGEDAKPSRMLGVRIDIDALKRTQQQVEWLAKHDSLTQLPNRTSLFDYFQHCLDKGTTKMALLFVDLDRFKNVNDTLGHRIGDQLLVAAAKRMQSVVNQDSYVVRQGGDEFIILCPAASASEAESLATQVRTTLSERYQLEQHQLIVTPSIGISLYPQDGKDLDTLYKRADTAMYSAKHNGRNRYARFTQEMQAHSTRVLLIENALRSALENDEFTLHYQPQFCLANKKLVAAEALLRWNSVSLGKISPAEFIPIAEDSGQIVAIGEWVIKESIRQIQQWKELGYPALKVAINLSYAQFQEPNLAPFITDTLQAHQVSPKLLELELTERIAMDDPESATDVINTFHKLGLETSIDDFGTGYSSLSYLQKLPVYKLKVDQSFIRNMINDKNNLAIVSAIIALAKKLGMSTIAEGVETLEQLEKITALGCDEVQGYLLGHPVPPDEFEQHHFSHFSDIHQRKMG</sequence>
<dbReference type="InterPro" id="IPR052155">
    <property type="entry name" value="Biofilm_reg_signaling"/>
</dbReference>
<dbReference type="Pfam" id="PF00563">
    <property type="entry name" value="EAL"/>
    <property type="match status" value="1"/>
</dbReference>
<evidence type="ECO:0000313" key="10">
    <source>
        <dbReference type="Proteomes" id="UP000294656"/>
    </source>
</evidence>
<evidence type="ECO:0000256" key="1">
    <source>
        <dbReference type="ARBA" id="ARBA00001946"/>
    </source>
</evidence>
<evidence type="ECO:0000259" key="7">
    <source>
        <dbReference type="PROSITE" id="PS50883"/>
    </source>
</evidence>
<dbReference type="InterPro" id="IPR035919">
    <property type="entry name" value="EAL_sf"/>
</dbReference>
<dbReference type="FunFam" id="3.20.20.450:FF:000001">
    <property type="entry name" value="Cyclic di-GMP phosphodiesterase yahA"/>
    <property type="match status" value="1"/>
</dbReference>
<comment type="cofactor">
    <cofactor evidence="1">
        <name>Mg(2+)</name>
        <dbReference type="ChEBI" id="CHEBI:18420"/>
    </cofactor>
</comment>
<feature type="domain" description="GGDEF" evidence="8">
    <location>
        <begin position="314"/>
        <end position="446"/>
    </location>
</feature>
<dbReference type="RefSeq" id="WP_133503492.1">
    <property type="nucleotide sequence ID" value="NZ_SNXC01000011.1"/>
</dbReference>
<dbReference type="SUPFAM" id="SSF55785">
    <property type="entry name" value="PYP-like sensor domain (PAS domain)"/>
    <property type="match status" value="2"/>
</dbReference>
<dbReference type="OrthoDB" id="9816034at2"/>
<dbReference type="SMART" id="SM00091">
    <property type="entry name" value="PAS"/>
    <property type="match status" value="2"/>
</dbReference>
<dbReference type="InterPro" id="IPR000160">
    <property type="entry name" value="GGDEF_dom"/>
</dbReference>
<dbReference type="Gene3D" id="3.30.450.20">
    <property type="entry name" value="PAS domain"/>
    <property type="match status" value="2"/>
</dbReference>
<dbReference type="PANTHER" id="PTHR44757">
    <property type="entry name" value="DIGUANYLATE CYCLASE DGCP"/>
    <property type="match status" value="1"/>
</dbReference>
<dbReference type="Proteomes" id="UP000294656">
    <property type="component" value="Unassembled WGS sequence"/>
</dbReference>
<dbReference type="InterPro" id="IPR000014">
    <property type="entry name" value="PAS"/>
</dbReference>
<organism evidence="9 10">
    <name type="scientific">Marinomonas balearica</name>
    <dbReference type="NCBI Taxonomy" id="491947"/>
    <lineage>
        <taxon>Bacteria</taxon>
        <taxon>Pseudomonadati</taxon>
        <taxon>Pseudomonadota</taxon>
        <taxon>Gammaproteobacteria</taxon>
        <taxon>Oceanospirillales</taxon>
        <taxon>Oceanospirillaceae</taxon>
        <taxon>Marinomonas</taxon>
    </lineage>
</organism>
<dbReference type="GO" id="GO:0071732">
    <property type="term" value="P:cellular response to nitric oxide"/>
    <property type="evidence" value="ECO:0007669"/>
    <property type="project" value="UniProtKB-ARBA"/>
</dbReference>
<dbReference type="SUPFAM" id="SSF141868">
    <property type="entry name" value="EAL domain-like"/>
    <property type="match status" value="1"/>
</dbReference>
<dbReference type="InterPro" id="IPR029787">
    <property type="entry name" value="Nucleotide_cyclase"/>
</dbReference>
<name>A0A4R6M9G6_9GAMM</name>
<dbReference type="Pfam" id="PF08447">
    <property type="entry name" value="PAS_3"/>
    <property type="match status" value="1"/>
</dbReference>
<comment type="catalytic activity">
    <reaction evidence="4">
        <text>3',3'-c-di-GMP + H2O = 5'-phosphoguanylyl(3'-&gt;5')guanosine + H(+)</text>
        <dbReference type="Rhea" id="RHEA:24902"/>
        <dbReference type="ChEBI" id="CHEBI:15377"/>
        <dbReference type="ChEBI" id="CHEBI:15378"/>
        <dbReference type="ChEBI" id="CHEBI:58754"/>
        <dbReference type="ChEBI" id="CHEBI:58805"/>
        <dbReference type="EC" id="3.1.4.52"/>
    </reaction>
    <physiologicalReaction direction="left-to-right" evidence="4">
        <dbReference type="Rhea" id="RHEA:24903"/>
    </physiologicalReaction>
</comment>
<dbReference type="CDD" id="cd01949">
    <property type="entry name" value="GGDEF"/>
    <property type="match status" value="1"/>
</dbReference>
<dbReference type="Gene3D" id="3.20.20.450">
    <property type="entry name" value="EAL domain"/>
    <property type="match status" value="1"/>
</dbReference>
<dbReference type="PROSITE" id="PS50887">
    <property type="entry name" value="GGDEF"/>
    <property type="match status" value="1"/>
</dbReference>
<keyword evidence="5" id="KW-1133">Transmembrane helix</keyword>
<dbReference type="PANTHER" id="PTHR44757:SF2">
    <property type="entry name" value="BIOFILM ARCHITECTURE MAINTENANCE PROTEIN MBAA"/>
    <property type="match status" value="1"/>
</dbReference>
<feature type="transmembrane region" description="Helical" evidence="5">
    <location>
        <begin position="6"/>
        <end position="26"/>
    </location>
</feature>
<dbReference type="InterPro" id="IPR001633">
    <property type="entry name" value="EAL_dom"/>
</dbReference>
<keyword evidence="3" id="KW-0973">c-di-GMP</keyword>
<dbReference type="Gene3D" id="3.30.70.270">
    <property type="match status" value="1"/>
</dbReference>
<reference evidence="9 10" key="1">
    <citation type="submission" date="2019-03" db="EMBL/GenBank/DDBJ databases">
        <title>Genomic Encyclopedia of Type Strains, Phase III (KMG-III): the genomes of soil and plant-associated and newly described type strains.</title>
        <authorList>
            <person name="Whitman W."/>
        </authorList>
    </citation>
    <scope>NUCLEOTIDE SEQUENCE [LARGE SCALE GENOMIC DNA]</scope>
    <source>
        <strain evidence="9 10">CECT 7378</strain>
    </source>
</reference>
<dbReference type="InterPro" id="IPR043128">
    <property type="entry name" value="Rev_trsase/Diguanyl_cyclase"/>
</dbReference>
<gene>
    <name evidence="9" type="ORF">DFP79_1705</name>
</gene>
<comment type="caution">
    <text evidence="9">The sequence shown here is derived from an EMBL/GenBank/DDBJ whole genome shotgun (WGS) entry which is preliminary data.</text>
</comment>
<accession>A0A4R6M9G6</accession>
<dbReference type="NCBIfam" id="TIGR00229">
    <property type="entry name" value="sensory_box"/>
    <property type="match status" value="1"/>
</dbReference>
<dbReference type="InterPro" id="IPR035965">
    <property type="entry name" value="PAS-like_dom_sf"/>
</dbReference>
<dbReference type="EMBL" id="SNXC01000011">
    <property type="protein sequence ID" value="TDO98073.1"/>
    <property type="molecule type" value="Genomic_DNA"/>
</dbReference>
<dbReference type="SMART" id="SM00052">
    <property type="entry name" value="EAL"/>
    <property type="match status" value="1"/>
</dbReference>
<feature type="domain" description="PAS" evidence="6">
    <location>
        <begin position="156"/>
        <end position="228"/>
    </location>
</feature>
<dbReference type="PROSITE" id="PS50112">
    <property type="entry name" value="PAS"/>
    <property type="match status" value="1"/>
</dbReference>
<keyword evidence="10" id="KW-1185">Reference proteome</keyword>
<dbReference type="SMART" id="SM00267">
    <property type="entry name" value="GGDEF"/>
    <property type="match status" value="1"/>
</dbReference>
<evidence type="ECO:0000259" key="6">
    <source>
        <dbReference type="PROSITE" id="PS50112"/>
    </source>
</evidence>
<evidence type="ECO:0000256" key="2">
    <source>
        <dbReference type="ARBA" id="ARBA00012282"/>
    </source>
</evidence>
<keyword evidence="5" id="KW-0472">Membrane</keyword>
<evidence type="ECO:0000256" key="5">
    <source>
        <dbReference type="SAM" id="Phobius"/>
    </source>
</evidence>
<dbReference type="GO" id="GO:0071111">
    <property type="term" value="F:cyclic-guanylate-specific phosphodiesterase activity"/>
    <property type="evidence" value="ECO:0007669"/>
    <property type="project" value="UniProtKB-EC"/>
</dbReference>
<keyword evidence="5" id="KW-0812">Transmembrane</keyword>
<dbReference type="InterPro" id="IPR013655">
    <property type="entry name" value="PAS_fold_3"/>
</dbReference>
<feature type="domain" description="EAL" evidence="7">
    <location>
        <begin position="455"/>
        <end position="709"/>
    </location>
</feature>
<dbReference type="CDD" id="cd00130">
    <property type="entry name" value="PAS"/>
    <property type="match status" value="1"/>
</dbReference>
<dbReference type="AlphaFoldDB" id="A0A4R6M9G6"/>
<dbReference type="PROSITE" id="PS50883">
    <property type="entry name" value="EAL"/>
    <property type="match status" value="1"/>
</dbReference>
<dbReference type="Pfam" id="PF00990">
    <property type="entry name" value="GGDEF"/>
    <property type="match status" value="1"/>
</dbReference>